<dbReference type="InterPro" id="IPR012910">
    <property type="entry name" value="Plug_dom"/>
</dbReference>
<organism evidence="2">
    <name type="scientific">Roseihalotalea indica</name>
    <dbReference type="NCBI Taxonomy" id="2867963"/>
    <lineage>
        <taxon>Bacteria</taxon>
        <taxon>Pseudomonadati</taxon>
        <taxon>Bacteroidota</taxon>
        <taxon>Cytophagia</taxon>
        <taxon>Cytophagales</taxon>
        <taxon>Catalimonadaceae</taxon>
        <taxon>Roseihalotalea</taxon>
    </lineage>
</organism>
<reference evidence="2" key="2">
    <citation type="journal article" date="2024" name="Antonie Van Leeuwenhoek">
        <title>Roseihalotalea indica gen. nov., sp. nov., a halophilic Bacteroidetes from mesopelagic Southwest Indian Ocean with higher carbohydrate metabolic potential.</title>
        <authorList>
            <person name="Chen B."/>
            <person name="Zhang M."/>
            <person name="Lin D."/>
            <person name="Ye J."/>
            <person name="Tang K."/>
        </authorList>
    </citation>
    <scope>NUCLEOTIDE SEQUENCE</scope>
    <source>
        <strain evidence="2">TK19036</strain>
    </source>
</reference>
<dbReference type="AlphaFoldDB" id="A0AA49GP66"/>
<sequence length="935" mass="105585">MSNVYGQADDDESQGETVVLESNSTSLLANDTIDLGFTEKSRKDIVGSVSAIRPESYLQYDNTQWVRDALLGRITGLSGSDNIRGLMGSAMIVVDGIPGRSIDLLNSEEIEQITVLKDANAVAQYGAMGRNGVIVVTTKRGSSKFRRANVIVNYGVREPIALPRYLGSADYMQLYNEARLNDGLDSAFSQQQISNFRNSTNPYRYPDVDFYSSEYLKLRTSYTNVLAEFSGGSENTQYYVNLGYNNIGSLVRLNPEANAGSNRFNVRGNIDFKVNDFISSSLDVVSIISSTKTAQSDLLLQGTTRKPHIFAPLLPVSMIDTLRNETLSGQVRAANMYNGSLLGGSQAFQDNTPIANVLAGGYQEYISRVTQVNNSINFDLSKVAEGLSAKTYISFDFYNTYALSVNNTFSIYEPTWSNDTIVALNRLGDQDQKDLTENAETQGFVTRYGFYGMLNYDKQIAEKHSLNASLIGFANNMYFREQAQPQKNAHVALQASYNYDDKLLLDFSSAYVNSVKLPEGNRAKFSPTVGLAYILSEEDFINNANWLNYLKLRASAGTINSDLGIWDYFLYREVYAQNGGGYGWADGFSNQATRIQQGQNNDFGYEQRKDINIGFEAILFNRLWVEMNAFQIDIDNQVTRLNNQYPSYYEDFMPYSNYNLDRFKGVEFGLNYSEYFGQVKADIGARVMYANSDRIRVDEKYDDAYQNRQGNPIDAYWGLEDQGFYATDDFNEDGSLKDGMPAPAYGDVQPGDIKYQDQNNDGVVNDQDEVNIGRWRAPWTYSTNMRFEYKGLSLFVLGVGETGSQSILNNNPTGNYGDYYWVDGNDKYSEVVLNRWTPETAQTATFPRLSSQQNNNNFRNSTFWLYNNSFFRIQRAQLTYQLPNTWVNNINMEHISVYVAGSNLLEFAKNKDERQLIIGSEPMYRYFSVGLRAKF</sequence>
<gene>
    <name evidence="2" type="ORF">K4G66_01360</name>
</gene>
<name>A0AA49GP66_9BACT</name>
<dbReference type="Gene3D" id="2.170.130.10">
    <property type="entry name" value="TonB-dependent receptor, plug domain"/>
    <property type="match status" value="1"/>
</dbReference>
<dbReference type="EMBL" id="CP120682">
    <property type="protein sequence ID" value="WKN37354.1"/>
    <property type="molecule type" value="Genomic_DNA"/>
</dbReference>
<dbReference type="SUPFAM" id="SSF56935">
    <property type="entry name" value="Porins"/>
    <property type="match status" value="1"/>
</dbReference>
<proteinExistence type="predicted"/>
<evidence type="ECO:0000313" key="2">
    <source>
        <dbReference type="EMBL" id="WKN37354.1"/>
    </source>
</evidence>
<dbReference type="InterPro" id="IPR023997">
    <property type="entry name" value="TonB-dep_OMP_SusC/RagA_CS"/>
</dbReference>
<dbReference type="InterPro" id="IPR023996">
    <property type="entry name" value="TonB-dep_OMP_SusC/RagA"/>
</dbReference>
<dbReference type="InterPro" id="IPR037066">
    <property type="entry name" value="Plug_dom_sf"/>
</dbReference>
<evidence type="ECO:0000259" key="1">
    <source>
        <dbReference type="Pfam" id="PF07715"/>
    </source>
</evidence>
<dbReference type="Pfam" id="PF07715">
    <property type="entry name" value="Plug"/>
    <property type="match status" value="1"/>
</dbReference>
<accession>A0AA49GP66</accession>
<feature type="domain" description="TonB-dependent receptor plug" evidence="1">
    <location>
        <begin position="45"/>
        <end position="133"/>
    </location>
</feature>
<dbReference type="NCBIfam" id="TIGR04056">
    <property type="entry name" value="OMP_RagA_SusC"/>
    <property type="match status" value="1"/>
</dbReference>
<reference evidence="2" key="1">
    <citation type="journal article" date="2023" name="Comput. Struct. Biotechnol. J.">
        <title>Discovery of a novel marine Bacteroidetes with a rich repertoire of carbohydrate-active enzymes.</title>
        <authorList>
            <person name="Chen B."/>
            <person name="Liu G."/>
            <person name="Chen Q."/>
            <person name="Wang H."/>
            <person name="Liu L."/>
            <person name="Tang K."/>
        </authorList>
    </citation>
    <scope>NUCLEOTIDE SEQUENCE</scope>
    <source>
        <strain evidence="2">TK19036</strain>
    </source>
</reference>
<dbReference type="NCBIfam" id="TIGR04057">
    <property type="entry name" value="SusC_RagA_signa"/>
    <property type="match status" value="1"/>
</dbReference>
<protein>
    <submittedName>
        <fullName evidence="2">SusC/RagA family TonB-linked outer membrane protein</fullName>
    </submittedName>
</protein>